<dbReference type="EMBL" id="JACGLS010000004">
    <property type="protein sequence ID" value="MBA6156707.1"/>
    <property type="molecule type" value="Genomic_DNA"/>
</dbReference>
<comment type="caution">
    <text evidence="2">The sequence shown here is derived from an EMBL/GenBank/DDBJ whole genome shotgun (WGS) entry which is preliminary data.</text>
</comment>
<gene>
    <name evidence="2" type="ORF">H3Z83_09295</name>
</gene>
<feature type="chain" id="PRO_5032766475" description="Lipoprotein" evidence="1">
    <location>
        <begin position="18"/>
        <end position="162"/>
    </location>
</feature>
<name>A0A839AQ49_9FLAO</name>
<sequence>MKLFGILILALSFSQCASMKMDTQPPFKVENASYSHITGGQPGNSVLNLMIEITTPETVDFKNVYFQNRITPAVIEEKGGKQYIAARYKTSTDQERKDLVLSSDAKAEFGNTANETKEKFPFELEENEAVVSYKVGEKIHYYKIKNVKKEKQVFMPMAKPQN</sequence>
<dbReference type="Proteomes" id="UP000563906">
    <property type="component" value="Unassembled WGS sequence"/>
</dbReference>
<keyword evidence="3" id="KW-1185">Reference proteome</keyword>
<organism evidence="2 3">
    <name type="scientific">Tenacibaculum pelagium</name>
    <dbReference type="NCBI Taxonomy" id="2759527"/>
    <lineage>
        <taxon>Bacteria</taxon>
        <taxon>Pseudomonadati</taxon>
        <taxon>Bacteroidota</taxon>
        <taxon>Flavobacteriia</taxon>
        <taxon>Flavobacteriales</taxon>
        <taxon>Flavobacteriaceae</taxon>
        <taxon>Tenacibaculum</taxon>
    </lineage>
</organism>
<evidence type="ECO:0000256" key="1">
    <source>
        <dbReference type="SAM" id="SignalP"/>
    </source>
</evidence>
<accession>A0A839AQ49</accession>
<feature type="signal peptide" evidence="1">
    <location>
        <begin position="1"/>
        <end position="17"/>
    </location>
</feature>
<proteinExistence type="predicted"/>
<keyword evidence="1" id="KW-0732">Signal</keyword>
<evidence type="ECO:0000313" key="2">
    <source>
        <dbReference type="EMBL" id="MBA6156707.1"/>
    </source>
</evidence>
<evidence type="ECO:0008006" key="4">
    <source>
        <dbReference type="Google" id="ProtNLM"/>
    </source>
</evidence>
<protein>
    <recommendedName>
        <fullName evidence="4">Lipoprotein</fullName>
    </recommendedName>
</protein>
<dbReference type="RefSeq" id="WP_182125212.1">
    <property type="nucleotide sequence ID" value="NZ_JACGLS010000004.1"/>
</dbReference>
<evidence type="ECO:0000313" key="3">
    <source>
        <dbReference type="Proteomes" id="UP000563906"/>
    </source>
</evidence>
<reference evidence="2 3" key="1">
    <citation type="submission" date="2020-07" db="EMBL/GenBank/DDBJ databases">
        <title>Bacterium isolated from marine sediment.</title>
        <authorList>
            <person name="Shang D."/>
            <person name="Du Z.-J."/>
        </authorList>
    </citation>
    <scope>NUCLEOTIDE SEQUENCE [LARGE SCALE GENOMIC DNA]</scope>
    <source>
        <strain evidence="2 3">S7007</strain>
    </source>
</reference>
<dbReference type="AlphaFoldDB" id="A0A839AQ49"/>